<name>A0ABY5AQW0_9CYAN</name>
<organism evidence="1 2">
    <name type="scientific">Phormidium yuhuli AB48</name>
    <dbReference type="NCBI Taxonomy" id="2940671"/>
    <lineage>
        <taxon>Bacteria</taxon>
        <taxon>Bacillati</taxon>
        <taxon>Cyanobacteriota</taxon>
        <taxon>Cyanophyceae</taxon>
        <taxon>Oscillatoriophycideae</taxon>
        <taxon>Oscillatoriales</taxon>
        <taxon>Oscillatoriaceae</taxon>
        <taxon>Phormidium</taxon>
        <taxon>Phormidium yuhuli</taxon>
    </lineage>
</organism>
<dbReference type="EMBL" id="CP098611">
    <property type="protein sequence ID" value="USR91605.1"/>
    <property type="molecule type" value="Genomic_DNA"/>
</dbReference>
<evidence type="ECO:0000313" key="2">
    <source>
        <dbReference type="Proteomes" id="UP001056708"/>
    </source>
</evidence>
<proteinExistence type="predicted"/>
<dbReference type="RefSeq" id="WP_252663623.1">
    <property type="nucleotide sequence ID" value="NZ_CP098611.1"/>
</dbReference>
<reference evidence="1" key="1">
    <citation type="submission" date="2022-06" db="EMBL/GenBank/DDBJ databases">
        <title>Genome sequence of Phormidium yuhuli AB48 isolated from an industrial photobioreactor environment.</title>
        <authorList>
            <person name="Qiu Y."/>
            <person name="Noonan A.J.C."/>
            <person name="Dofher K."/>
            <person name="Koch M."/>
            <person name="Kieft B."/>
            <person name="Lin X."/>
            <person name="Ziels R.M."/>
            <person name="Hallam S.J."/>
        </authorList>
    </citation>
    <scope>NUCLEOTIDE SEQUENCE</scope>
    <source>
        <strain evidence="1">AB48</strain>
    </source>
</reference>
<evidence type="ECO:0000313" key="1">
    <source>
        <dbReference type="EMBL" id="USR91605.1"/>
    </source>
</evidence>
<sequence length="51" mass="5812">MNMIWESWLYCNHKTSICEAILLRFDEDHSGMIMATLLEGDRPPSGKLISG</sequence>
<protein>
    <submittedName>
        <fullName evidence="1">Uncharacterized protein</fullName>
    </submittedName>
</protein>
<dbReference type="Proteomes" id="UP001056708">
    <property type="component" value="Chromosome"/>
</dbReference>
<accession>A0ABY5AQW0</accession>
<keyword evidence="2" id="KW-1185">Reference proteome</keyword>
<gene>
    <name evidence="1" type="ORF">NEA10_02435</name>
</gene>